<dbReference type="GO" id="GO:0031966">
    <property type="term" value="C:mitochondrial membrane"/>
    <property type="evidence" value="ECO:0007669"/>
    <property type="project" value="TreeGrafter"/>
</dbReference>
<protein>
    <recommendedName>
        <fullName evidence="6">Phospholipid/glycerol acyltransferase domain-containing protein</fullName>
    </recommendedName>
</protein>
<evidence type="ECO:0000256" key="2">
    <source>
        <dbReference type="ARBA" id="ARBA00007937"/>
    </source>
</evidence>
<evidence type="ECO:0000313" key="7">
    <source>
        <dbReference type="EMBL" id="PAV59232.1"/>
    </source>
</evidence>
<dbReference type="EMBL" id="LIAE01010538">
    <property type="protein sequence ID" value="PAV59232.1"/>
    <property type="molecule type" value="Genomic_DNA"/>
</dbReference>
<dbReference type="Pfam" id="PF01553">
    <property type="entry name" value="Acyltransferase"/>
    <property type="match status" value="1"/>
</dbReference>
<name>A0A2A2JCI7_9BILA</name>
<comment type="similarity">
    <text evidence="2">Belongs to the GPAT/DAPAT family.</text>
</comment>
<organism evidence="7 8">
    <name type="scientific">Diploscapter pachys</name>
    <dbReference type="NCBI Taxonomy" id="2018661"/>
    <lineage>
        <taxon>Eukaryota</taxon>
        <taxon>Metazoa</taxon>
        <taxon>Ecdysozoa</taxon>
        <taxon>Nematoda</taxon>
        <taxon>Chromadorea</taxon>
        <taxon>Rhabditida</taxon>
        <taxon>Rhabditina</taxon>
        <taxon>Rhabditomorpha</taxon>
        <taxon>Rhabditoidea</taxon>
        <taxon>Rhabditidae</taxon>
        <taxon>Diploscapter</taxon>
    </lineage>
</organism>
<dbReference type="GO" id="GO:0006072">
    <property type="term" value="P:glycerol-3-phosphate metabolic process"/>
    <property type="evidence" value="ECO:0007669"/>
    <property type="project" value="TreeGrafter"/>
</dbReference>
<comment type="caution">
    <text evidence="7">The sequence shown here is derived from an EMBL/GenBank/DDBJ whole genome shotgun (WGS) entry which is preliminary data.</text>
</comment>
<evidence type="ECO:0000256" key="4">
    <source>
        <dbReference type="ARBA" id="ARBA00023136"/>
    </source>
</evidence>
<keyword evidence="4" id="KW-0472">Membrane</keyword>
<sequence>MKLKEREKNADSPSIMTRMKTDRKPKMKNNTMPPFGALALLTVFCLVDGLPVSASAGNRVPVPIANHTLHMLLGITTDLSDTSDSSETEIETMESIAEKKEEMDEALIRVLEAKRWEEEEKFIDDDEKGGQILQEIRSSLFRFVCKICAWVLYKVFCKLMSKFFANPDQIALVQQAEKMGIPIVYLPLHRSHLDYLLITWCNWNFGLRLPHIASRGNLNLGGFGWLLRATGAFFIRRRVDPSDVGGRDALYRVVLHSYIEQLLKISLHIEFLLEGTRSRFGKALVPKHGLISNVVEAVQPNIIQDVYLVPVSYTYDNIAEGIFLNELMGIPKTRESFVGVIGEVWKEFRKSQPCGMVRMHYGRPIRLTELVPWVEEHETEVSNRALIRAIGYHAVHEAQSMMSIPSVSILSALLLNKYRDGAGRETLELDVEWLCERVLEAKREVMGWVSGVTSGEHLIEYALKFVKDAVKLDDDQIIPIRTRPQLLFLTYKRNALVPVFGFKAVIGKFQNFQEFYKGLW</sequence>
<dbReference type="CDD" id="cd07993">
    <property type="entry name" value="LPLAT_DHAPAT-like"/>
    <property type="match status" value="1"/>
</dbReference>
<dbReference type="InterPro" id="IPR022284">
    <property type="entry name" value="GPAT/DHAPAT"/>
</dbReference>
<evidence type="ECO:0000256" key="5">
    <source>
        <dbReference type="ARBA" id="ARBA00023315"/>
    </source>
</evidence>
<dbReference type="GO" id="GO:0019432">
    <property type="term" value="P:triglyceride biosynthetic process"/>
    <property type="evidence" value="ECO:0007669"/>
    <property type="project" value="TreeGrafter"/>
</dbReference>
<reference evidence="7 8" key="1">
    <citation type="journal article" date="2017" name="Curr. Biol.">
        <title>Genome architecture and evolution of a unichromosomal asexual nematode.</title>
        <authorList>
            <person name="Fradin H."/>
            <person name="Zegar C."/>
            <person name="Gutwein M."/>
            <person name="Lucas J."/>
            <person name="Kovtun M."/>
            <person name="Corcoran D."/>
            <person name="Baugh L.R."/>
            <person name="Kiontke K."/>
            <person name="Gunsalus K."/>
            <person name="Fitch D.H."/>
            <person name="Piano F."/>
        </authorList>
    </citation>
    <scope>NUCLEOTIDE SEQUENCE [LARGE SCALE GENOMIC DNA]</scope>
    <source>
        <strain evidence="7">PF1309</strain>
    </source>
</reference>
<gene>
    <name evidence="7" type="ORF">WR25_09882</name>
</gene>
<dbReference type="AlphaFoldDB" id="A0A2A2JCI7"/>
<feature type="domain" description="Phospholipid/glycerol acyltransferase" evidence="6">
    <location>
        <begin position="183"/>
        <end position="316"/>
    </location>
</feature>
<evidence type="ECO:0000256" key="1">
    <source>
        <dbReference type="ARBA" id="ARBA00004370"/>
    </source>
</evidence>
<dbReference type="GO" id="GO:0004366">
    <property type="term" value="F:glycerol-3-phosphate O-acyltransferase activity"/>
    <property type="evidence" value="ECO:0007669"/>
    <property type="project" value="TreeGrafter"/>
</dbReference>
<dbReference type="PANTHER" id="PTHR12563:SF23">
    <property type="entry name" value="BCDNA.GH07066"/>
    <property type="match status" value="1"/>
</dbReference>
<dbReference type="GO" id="GO:0008654">
    <property type="term" value="P:phospholipid biosynthetic process"/>
    <property type="evidence" value="ECO:0007669"/>
    <property type="project" value="TreeGrafter"/>
</dbReference>
<dbReference type="Pfam" id="PF19277">
    <property type="entry name" value="GPAT_C"/>
    <property type="match status" value="1"/>
</dbReference>
<dbReference type="GO" id="GO:0006631">
    <property type="term" value="P:fatty acid metabolic process"/>
    <property type="evidence" value="ECO:0007669"/>
    <property type="project" value="TreeGrafter"/>
</dbReference>
<evidence type="ECO:0000256" key="3">
    <source>
        <dbReference type="ARBA" id="ARBA00022679"/>
    </source>
</evidence>
<dbReference type="OrthoDB" id="5962536at2759"/>
<dbReference type="InterPro" id="IPR041728">
    <property type="entry name" value="GPAT/DHAPAT_LPLAT"/>
</dbReference>
<keyword evidence="3" id="KW-0808">Transferase</keyword>
<keyword evidence="8" id="KW-1185">Reference proteome</keyword>
<dbReference type="SMART" id="SM00563">
    <property type="entry name" value="PlsC"/>
    <property type="match status" value="1"/>
</dbReference>
<dbReference type="Proteomes" id="UP000218231">
    <property type="component" value="Unassembled WGS sequence"/>
</dbReference>
<dbReference type="InterPro" id="IPR045520">
    <property type="entry name" value="GPAT/DHAPAT_C"/>
</dbReference>
<dbReference type="InterPro" id="IPR002123">
    <property type="entry name" value="Plipid/glycerol_acylTrfase"/>
</dbReference>
<accession>A0A2A2JCI7</accession>
<comment type="subcellular location">
    <subcellularLocation>
        <location evidence="1">Membrane</location>
    </subcellularLocation>
</comment>
<evidence type="ECO:0000259" key="6">
    <source>
        <dbReference type="SMART" id="SM00563"/>
    </source>
</evidence>
<dbReference type="PANTHER" id="PTHR12563">
    <property type="entry name" value="GLYCEROL-3-PHOSPHATE ACYLTRANSFERASE"/>
    <property type="match status" value="1"/>
</dbReference>
<dbReference type="STRING" id="2018661.A0A2A2JCI7"/>
<evidence type="ECO:0000313" key="8">
    <source>
        <dbReference type="Proteomes" id="UP000218231"/>
    </source>
</evidence>
<proteinExistence type="inferred from homology"/>
<dbReference type="SUPFAM" id="SSF69593">
    <property type="entry name" value="Glycerol-3-phosphate (1)-acyltransferase"/>
    <property type="match status" value="1"/>
</dbReference>
<keyword evidence="5" id="KW-0012">Acyltransferase</keyword>